<keyword evidence="5" id="KW-1185">Reference proteome</keyword>
<name>A0A9P7ZAD2_9HELO</name>
<accession>A0A9P7ZAD2</accession>
<evidence type="ECO:0000256" key="2">
    <source>
        <dbReference type="ARBA" id="ARBA00023002"/>
    </source>
</evidence>
<dbReference type="GO" id="GO:0016651">
    <property type="term" value="F:oxidoreductase activity, acting on NAD(P)H"/>
    <property type="evidence" value="ECO:0007669"/>
    <property type="project" value="InterPro"/>
</dbReference>
<organism evidence="4 5">
    <name type="scientific">Calycina marina</name>
    <dbReference type="NCBI Taxonomy" id="1763456"/>
    <lineage>
        <taxon>Eukaryota</taxon>
        <taxon>Fungi</taxon>
        <taxon>Dikarya</taxon>
        <taxon>Ascomycota</taxon>
        <taxon>Pezizomycotina</taxon>
        <taxon>Leotiomycetes</taxon>
        <taxon>Helotiales</taxon>
        <taxon>Pezizellaceae</taxon>
        <taxon>Calycina</taxon>
    </lineage>
</organism>
<dbReference type="PANTHER" id="PTHR45348:SF2">
    <property type="entry name" value="ZINC-TYPE ALCOHOL DEHYDROGENASE-LIKE PROTEIN C2E1P3.01"/>
    <property type="match status" value="1"/>
</dbReference>
<dbReference type="EMBL" id="MU253751">
    <property type="protein sequence ID" value="KAG9248305.1"/>
    <property type="molecule type" value="Genomic_DNA"/>
</dbReference>
<dbReference type="CDD" id="cd08249">
    <property type="entry name" value="enoyl_reductase_like"/>
    <property type="match status" value="1"/>
</dbReference>
<dbReference type="Proteomes" id="UP000887226">
    <property type="component" value="Unassembled WGS sequence"/>
</dbReference>
<dbReference type="SUPFAM" id="SSF51735">
    <property type="entry name" value="NAD(P)-binding Rossmann-fold domains"/>
    <property type="match status" value="1"/>
</dbReference>
<dbReference type="Pfam" id="PF08240">
    <property type="entry name" value="ADH_N"/>
    <property type="match status" value="1"/>
</dbReference>
<reference evidence="4" key="1">
    <citation type="journal article" date="2021" name="IMA Fungus">
        <title>Genomic characterization of three marine fungi, including Emericellopsis atlantica sp. nov. with signatures of a generalist lifestyle and marine biomass degradation.</title>
        <authorList>
            <person name="Hagestad O.C."/>
            <person name="Hou L."/>
            <person name="Andersen J.H."/>
            <person name="Hansen E.H."/>
            <person name="Altermark B."/>
            <person name="Li C."/>
            <person name="Kuhnert E."/>
            <person name="Cox R.J."/>
            <person name="Crous P.W."/>
            <person name="Spatafora J.W."/>
            <person name="Lail K."/>
            <person name="Amirebrahimi M."/>
            <person name="Lipzen A."/>
            <person name="Pangilinan J."/>
            <person name="Andreopoulos W."/>
            <person name="Hayes R.D."/>
            <person name="Ng V."/>
            <person name="Grigoriev I.V."/>
            <person name="Jackson S.A."/>
            <person name="Sutton T.D.S."/>
            <person name="Dobson A.D.W."/>
            <person name="Rama T."/>
        </authorList>
    </citation>
    <scope>NUCLEOTIDE SEQUENCE</scope>
    <source>
        <strain evidence="4">TRa3180A</strain>
    </source>
</reference>
<evidence type="ECO:0000313" key="5">
    <source>
        <dbReference type="Proteomes" id="UP000887226"/>
    </source>
</evidence>
<evidence type="ECO:0000259" key="3">
    <source>
        <dbReference type="SMART" id="SM00829"/>
    </source>
</evidence>
<dbReference type="Pfam" id="PF00107">
    <property type="entry name" value="ADH_zinc_N"/>
    <property type="match status" value="1"/>
</dbReference>
<dbReference type="InterPro" id="IPR013154">
    <property type="entry name" value="ADH-like_N"/>
</dbReference>
<dbReference type="InterPro" id="IPR036291">
    <property type="entry name" value="NAD(P)-bd_dom_sf"/>
</dbReference>
<keyword evidence="2" id="KW-0560">Oxidoreductase</keyword>
<evidence type="ECO:0000313" key="4">
    <source>
        <dbReference type="EMBL" id="KAG9248305.1"/>
    </source>
</evidence>
<dbReference type="SUPFAM" id="SSF50129">
    <property type="entry name" value="GroES-like"/>
    <property type="match status" value="1"/>
</dbReference>
<dbReference type="SMART" id="SM00829">
    <property type="entry name" value="PKS_ER"/>
    <property type="match status" value="1"/>
</dbReference>
<dbReference type="AlphaFoldDB" id="A0A9P7ZAD2"/>
<dbReference type="PANTHER" id="PTHR45348">
    <property type="entry name" value="HYPOTHETICAL OXIDOREDUCTASE (EUROFUNG)"/>
    <property type="match status" value="1"/>
</dbReference>
<feature type="domain" description="Enoyl reductase (ER)" evidence="3">
    <location>
        <begin position="11"/>
        <end position="345"/>
    </location>
</feature>
<dbReference type="InterPro" id="IPR047122">
    <property type="entry name" value="Trans-enoyl_RdTase-like"/>
</dbReference>
<gene>
    <name evidence="4" type="ORF">BJ878DRAFT_488625</name>
</gene>
<dbReference type="Gene3D" id="3.40.50.720">
    <property type="entry name" value="NAD(P)-binding Rossmann-like Domain"/>
    <property type="match status" value="1"/>
</dbReference>
<dbReference type="Gene3D" id="3.90.180.10">
    <property type="entry name" value="Medium-chain alcohol dehydrogenases, catalytic domain"/>
    <property type="match status" value="1"/>
</dbReference>
<dbReference type="OrthoDB" id="48317at2759"/>
<proteinExistence type="inferred from homology"/>
<dbReference type="InterPro" id="IPR020843">
    <property type="entry name" value="ER"/>
</dbReference>
<dbReference type="InterPro" id="IPR011032">
    <property type="entry name" value="GroES-like_sf"/>
</dbReference>
<evidence type="ECO:0000256" key="1">
    <source>
        <dbReference type="ARBA" id="ARBA00008072"/>
    </source>
</evidence>
<dbReference type="InterPro" id="IPR013149">
    <property type="entry name" value="ADH-like_C"/>
</dbReference>
<comment type="caution">
    <text evidence="4">The sequence shown here is derived from an EMBL/GenBank/DDBJ whole genome shotgun (WGS) entry which is preliminary data.</text>
</comment>
<comment type="similarity">
    <text evidence="1">Belongs to the zinc-containing alcohol dehydrogenase family.</text>
</comment>
<sequence>MSNQGIIAIEGTKATIQDIPIPKLRNDYVLIKVKAVALNPTDWKHIAFGLAPPGAKVGCDYAGVVEEIGSAVTKPFKKGDRIAGFAHGGNAVYHEDGSFSNYITAKGDIQTTIPDNLSFEEASTIGVSFLTVGQALYQSLEMPLPGKGKFDGTLLIYGGSTASGAIGIQFAKLSGAKVVVTASPKNFDYVKSLGADAAFDYNSPTCSEDIKAWSNGSITHAFDCISEGSSTDITVAAMSTSSPGIYTNLLSVKGENIPKNIANKSTLAYTAIGEAFTWPMMDFPAQPENLEFGKMFMEITRQALADGSVKVHKPSVNKYGEGLEGVMKGMQAMKEGKVSGEKLVFVL</sequence>
<protein>
    <submittedName>
        <fullName evidence="4">Chaperonin 10-like protein</fullName>
    </submittedName>
</protein>